<dbReference type="NCBIfam" id="TIGR01549">
    <property type="entry name" value="HAD-SF-IA-v1"/>
    <property type="match status" value="1"/>
</dbReference>
<dbReference type="NCBIfam" id="NF009695">
    <property type="entry name" value="PRK13222.1-2"/>
    <property type="match status" value="1"/>
</dbReference>
<evidence type="ECO:0000313" key="11">
    <source>
        <dbReference type="EMBL" id="WGZ89828.1"/>
    </source>
</evidence>
<dbReference type="PANTHER" id="PTHR43434">
    <property type="entry name" value="PHOSPHOGLYCOLATE PHOSPHATASE"/>
    <property type="match status" value="1"/>
</dbReference>
<keyword evidence="8 10" id="KW-0460">Magnesium</keyword>
<feature type="binding site" evidence="10">
    <location>
        <position position="174"/>
    </location>
    <ligand>
        <name>Mg(2+)</name>
        <dbReference type="ChEBI" id="CHEBI:18420"/>
    </ligand>
</feature>
<evidence type="ECO:0000256" key="7">
    <source>
        <dbReference type="ARBA" id="ARBA00022801"/>
    </source>
</evidence>
<reference evidence="11" key="2">
    <citation type="submission" date="2023-04" db="EMBL/GenBank/DDBJ databases">
        <authorList>
            <person name="Beletskiy A.V."/>
            <person name="Mardanov A.V."/>
            <person name="Ravin N.V."/>
        </authorList>
    </citation>
    <scope>NUCLEOTIDE SEQUENCE</scope>
    <source>
        <strain evidence="11">GKL-01</strain>
    </source>
</reference>
<name>A0AA95H5W2_9GAMM</name>
<dbReference type="FunFam" id="3.40.50.1000:FF:000022">
    <property type="entry name" value="Phosphoglycolate phosphatase"/>
    <property type="match status" value="1"/>
</dbReference>
<dbReference type="InterPro" id="IPR006439">
    <property type="entry name" value="HAD-SF_hydro_IA"/>
</dbReference>
<dbReference type="NCBIfam" id="TIGR01449">
    <property type="entry name" value="PGP_bact"/>
    <property type="match status" value="1"/>
</dbReference>
<dbReference type="Proteomes" id="UP001300672">
    <property type="component" value="Chromosome"/>
</dbReference>
<evidence type="ECO:0000256" key="9">
    <source>
        <dbReference type="ARBA" id="ARBA00023277"/>
    </source>
</evidence>
<evidence type="ECO:0000256" key="4">
    <source>
        <dbReference type="ARBA" id="ARBA00006171"/>
    </source>
</evidence>
<evidence type="ECO:0000256" key="6">
    <source>
        <dbReference type="ARBA" id="ARBA00022723"/>
    </source>
</evidence>
<evidence type="ECO:0000256" key="2">
    <source>
        <dbReference type="ARBA" id="ARBA00001946"/>
    </source>
</evidence>
<dbReference type="Gene3D" id="3.40.50.1000">
    <property type="entry name" value="HAD superfamily/HAD-like"/>
    <property type="match status" value="1"/>
</dbReference>
<evidence type="ECO:0000256" key="1">
    <source>
        <dbReference type="ARBA" id="ARBA00000830"/>
    </source>
</evidence>
<evidence type="ECO:0000256" key="10">
    <source>
        <dbReference type="HAMAP-Rule" id="MF_00495"/>
    </source>
</evidence>
<dbReference type="SFLD" id="SFLDG01135">
    <property type="entry name" value="C1.5.6:_HAD__Beta-PGM__Phospha"/>
    <property type="match status" value="1"/>
</dbReference>
<dbReference type="PANTHER" id="PTHR43434:SF1">
    <property type="entry name" value="PHOSPHOGLYCOLATE PHOSPHATASE"/>
    <property type="match status" value="1"/>
</dbReference>
<comment type="catalytic activity">
    <reaction evidence="1 10">
        <text>2-phosphoglycolate + H2O = glycolate + phosphate</text>
        <dbReference type="Rhea" id="RHEA:14369"/>
        <dbReference type="ChEBI" id="CHEBI:15377"/>
        <dbReference type="ChEBI" id="CHEBI:29805"/>
        <dbReference type="ChEBI" id="CHEBI:43474"/>
        <dbReference type="ChEBI" id="CHEBI:58033"/>
        <dbReference type="EC" id="3.1.3.18"/>
    </reaction>
</comment>
<dbReference type="InterPro" id="IPR036412">
    <property type="entry name" value="HAD-like_sf"/>
</dbReference>
<dbReference type="InterPro" id="IPR023198">
    <property type="entry name" value="PGP-like_dom2"/>
</dbReference>
<evidence type="ECO:0000256" key="5">
    <source>
        <dbReference type="ARBA" id="ARBA00013078"/>
    </source>
</evidence>
<dbReference type="EMBL" id="CP124755">
    <property type="protein sequence ID" value="WGZ89828.1"/>
    <property type="molecule type" value="Genomic_DNA"/>
</dbReference>
<dbReference type="GO" id="GO:0046872">
    <property type="term" value="F:metal ion binding"/>
    <property type="evidence" value="ECO:0007669"/>
    <property type="project" value="UniProtKB-KW"/>
</dbReference>
<keyword evidence="6 10" id="KW-0479">Metal-binding</keyword>
<dbReference type="GO" id="GO:0046295">
    <property type="term" value="P:glycolate biosynthetic process"/>
    <property type="evidence" value="ECO:0007669"/>
    <property type="project" value="UniProtKB-UniRule"/>
</dbReference>
<gene>
    <name evidence="11" type="ORF">QJT80_09970</name>
</gene>
<comment type="function">
    <text evidence="10">Specifically catalyzes the dephosphorylation of 2-phosphoglycolate. Is involved in the dissimilation of the intracellular 2-phosphoglycolate formed during the DNA repair of 3'-phosphoglycolate ends, a major class of DNA lesions induced by oxidative stress.</text>
</comment>
<keyword evidence="9 10" id="KW-0119">Carbohydrate metabolism</keyword>
<accession>A0AA95H5W2</accession>
<feature type="binding site" evidence="10">
    <location>
        <position position="10"/>
    </location>
    <ligand>
        <name>Mg(2+)</name>
        <dbReference type="ChEBI" id="CHEBI:18420"/>
    </ligand>
</feature>
<dbReference type="EC" id="3.1.3.18" evidence="5 10"/>
<dbReference type="AlphaFoldDB" id="A0AA95H5W2"/>
<dbReference type="NCBIfam" id="TIGR01509">
    <property type="entry name" value="HAD-SF-IA-v3"/>
    <property type="match status" value="1"/>
</dbReference>
<reference evidence="11" key="1">
    <citation type="journal article" date="2023" name="Int. J. Mol. Sci.">
        <title>Metagenomics Revealed a New Genus 'Candidatus Thiocaldithrix dubininis' gen. nov., sp. nov. and a New Species 'Candidatus Thiothrix putei' sp. nov. in the Family Thiotrichaceae, Some Members of Which Have Traits of Both Na+- and H+-Motive Energetics.</title>
        <authorList>
            <person name="Ravin N.V."/>
            <person name="Muntyan M.S."/>
            <person name="Smolyakov D.D."/>
            <person name="Rudenko T.S."/>
            <person name="Beletsky A.V."/>
            <person name="Mardanov A.V."/>
            <person name="Grabovich M.Y."/>
        </authorList>
    </citation>
    <scope>NUCLEOTIDE SEQUENCE</scope>
    <source>
        <strain evidence="11">GKL-01</strain>
    </source>
</reference>
<dbReference type="InterPro" id="IPR050155">
    <property type="entry name" value="HAD-like_hydrolase_sf"/>
</dbReference>
<dbReference type="GO" id="GO:0006281">
    <property type="term" value="P:DNA repair"/>
    <property type="evidence" value="ECO:0007669"/>
    <property type="project" value="TreeGrafter"/>
</dbReference>
<feature type="binding site" evidence="10">
    <location>
        <position position="12"/>
    </location>
    <ligand>
        <name>Mg(2+)</name>
        <dbReference type="ChEBI" id="CHEBI:18420"/>
    </ligand>
</feature>
<dbReference type="KEGG" id="tdu:QJT80_09970"/>
<dbReference type="CDD" id="cd16417">
    <property type="entry name" value="HAD_PGPase"/>
    <property type="match status" value="1"/>
</dbReference>
<keyword evidence="7 10" id="KW-0378">Hydrolase</keyword>
<feature type="active site" description="Nucleophile" evidence="10">
    <location>
        <position position="10"/>
    </location>
</feature>
<dbReference type="SUPFAM" id="SSF56784">
    <property type="entry name" value="HAD-like"/>
    <property type="match status" value="1"/>
</dbReference>
<dbReference type="SFLD" id="SFLDG01129">
    <property type="entry name" value="C1.5:_HAD__Beta-PGM__Phosphata"/>
    <property type="match status" value="1"/>
</dbReference>
<evidence type="ECO:0000256" key="8">
    <source>
        <dbReference type="ARBA" id="ARBA00022842"/>
    </source>
</evidence>
<evidence type="ECO:0000256" key="3">
    <source>
        <dbReference type="ARBA" id="ARBA00004818"/>
    </source>
</evidence>
<dbReference type="SFLD" id="SFLDS00003">
    <property type="entry name" value="Haloacid_Dehalogenase"/>
    <property type="match status" value="1"/>
</dbReference>
<protein>
    <recommendedName>
        <fullName evidence="5 10">Phosphoglycolate phosphatase</fullName>
        <shortName evidence="10">PGP</shortName>
        <shortName evidence="10">PGPase</shortName>
        <ecNumber evidence="5 10">3.1.3.18</ecNumber>
    </recommendedName>
</protein>
<dbReference type="GO" id="GO:0005829">
    <property type="term" value="C:cytosol"/>
    <property type="evidence" value="ECO:0007669"/>
    <property type="project" value="TreeGrafter"/>
</dbReference>
<dbReference type="HAMAP" id="MF_00495">
    <property type="entry name" value="GPH_hydrolase_bact"/>
    <property type="match status" value="1"/>
</dbReference>
<comment type="cofactor">
    <cofactor evidence="2 10">
        <name>Mg(2+)</name>
        <dbReference type="ChEBI" id="CHEBI:18420"/>
    </cofactor>
</comment>
<dbReference type="InterPro" id="IPR037512">
    <property type="entry name" value="PGPase_prok"/>
</dbReference>
<dbReference type="GO" id="GO:0008967">
    <property type="term" value="F:phosphoglycolate phosphatase activity"/>
    <property type="evidence" value="ECO:0007669"/>
    <property type="project" value="UniProtKB-UniRule"/>
</dbReference>
<comment type="pathway">
    <text evidence="3 10">Organic acid metabolism; glycolate biosynthesis; glycolate from 2-phosphoglycolate: step 1/1.</text>
</comment>
<comment type="similarity">
    <text evidence="4 10">Belongs to the HAD-like hydrolase superfamily. CbbY/CbbZ/Gph/YieH family.</text>
</comment>
<sequence>MFKPKLVLIDLDGTLVDSVPDLTYCVDSMMQALNMPLRGEAAVRTWVGNGVQRLTERALVNDLDGYPEPELLDKALPIFLELYAENTSKRSRLYDGVLQGLDYLKSCPDLVIGCVTNKAAQFTIPLLTNLGIYDRFAIVISGDSLPEKKPHPLPLLHAAETFGIDPSDALMIGDSKSDVKAARAAGFKIACLTYGYNHGEDIRNYQPDIVLDSLAEIKNYIQC</sequence>
<dbReference type="InterPro" id="IPR023214">
    <property type="entry name" value="HAD_sf"/>
</dbReference>
<proteinExistence type="inferred from homology"/>
<dbReference type="Pfam" id="PF00702">
    <property type="entry name" value="Hydrolase"/>
    <property type="match status" value="1"/>
</dbReference>
<dbReference type="Gene3D" id="1.10.150.240">
    <property type="entry name" value="Putative phosphatase, domain 2"/>
    <property type="match status" value="1"/>
</dbReference>
<organism evidence="11">
    <name type="scientific">Candidatus Thiocaldithrix dubininis</name>
    <dbReference type="NCBI Taxonomy" id="3080823"/>
    <lineage>
        <taxon>Bacteria</taxon>
        <taxon>Pseudomonadati</taxon>
        <taxon>Pseudomonadota</taxon>
        <taxon>Gammaproteobacteria</taxon>
        <taxon>Thiotrichales</taxon>
        <taxon>Thiotrichaceae</taxon>
        <taxon>Candidatus Thiocaldithrix</taxon>
    </lineage>
</organism>
<dbReference type="GO" id="GO:0005975">
    <property type="term" value="P:carbohydrate metabolic process"/>
    <property type="evidence" value="ECO:0007669"/>
    <property type="project" value="InterPro"/>
</dbReference>